<dbReference type="Gene3D" id="3.10.105.10">
    <property type="entry name" value="Dipeptide-binding Protein, Domain 3"/>
    <property type="match status" value="1"/>
</dbReference>
<dbReference type="AlphaFoldDB" id="A0A109JS44"/>
<accession>A0A109JS44</accession>
<evidence type="ECO:0008006" key="3">
    <source>
        <dbReference type="Google" id="ProtNLM"/>
    </source>
</evidence>
<keyword evidence="2" id="KW-1185">Reference proteome</keyword>
<dbReference type="EMBL" id="LNCD01000062">
    <property type="protein sequence ID" value="KWV54162.1"/>
    <property type="molecule type" value="Genomic_DNA"/>
</dbReference>
<evidence type="ECO:0000313" key="1">
    <source>
        <dbReference type="EMBL" id="KWV54162.1"/>
    </source>
</evidence>
<name>A0A109JS44_9HYPH</name>
<organism evidence="1 2">
    <name type="scientific">Rhizobium altiplani</name>
    <dbReference type="NCBI Taxonomy" id="1864509"/>
    <lineage>
        <taxon>Bacteria</taxon>
        <taxon>Pseudomonadati</taxon>
        <taxon>Pseudomonadota</taxon>
        <taxon>Alphaproteobacteria</taxon>
        <taxon>Hyphomicrobiales</taxon>
        <taxon>Rhizobiaceae</taxon>
        <taxon>Rhizobium/Agrobacterium group</taxon>
        <taxon>Rhizobium</taxon>
    </lineage>
</organism>
<dbReference type="Gene3D" id="3.40.190.10">
    <property type="entry name" value="Periplasmic binding protein-like II"/>
    <property type="match status" value="1"/>
</dbReference>
<gene>
    <name evidence="1" type="ORF">AS026_02530</name>
</gene>
<proteinExistence type="predicted"/>
<dbReference type="Proteomes" id="UP000068164">
    <property type="component" value="Unassembled WGS sequence"/>
</dbReference>
<dbReference type="SUPFAM" id="SSF53850">
    <property type="entry name" value="Periplasmic binding protein-like II"/>
    <property type="match status" value="1"/>
</dbReference>
<comment type="caution">
    <text evidence="1">The sequence shown here is derived from an EMBL/GenBank/DDBJ whole genome shotgun (WGS) entry which is preliminary data.</text>
</comment>
<sequence length="70" mass="7827">MVAGRQTDDFAKRKEIYDEMQLLAHDDSGIAIFMLPSIIDAYAPEVQGVEPDGVRTMMGARIAERAWLQS</sequence>
<reference evidence="1 2" key="1">
    <citation type="submission" date="2015-11" db="EMBL/GenBank/DDBJ databases">
        <title>Draft Genome Sequence of the Strain BR 10423 (Rhizobium sp.) isolated from nodules of Mimosa pudica.</title>
        <authorList>
            <person name="Barauna A.C."/>
            <person name="Zilli J.E."/>
            <person name="Simoes-Araujo J.L."/>
            <person name="Reis V.M."/>
            <person name="James E.K."/>
            <person name="Reis F.B.Jr."/>
            <person name="Rouws L.F."/>
            <person name="Passos S.R."/>
            <person name="Gois S.R."/>
        </authorList>
    </citation>
    <scope>NUCLEOTIDE SEQUENCE [LARGE SCALE GENOMIC DNA]</scope>
    <source>
        <strain evidence="1 2">BR10423</strain>
    </source>
</reference>
<protein>
    <recommendedName>
        <fullName evidence="3">Solute-binding protein family 5 domain-containing protein</fullName>
    </recommendedName>
</protein>
<evidence type="ECO:0000313" key="2">
    <source>
        <dbReference type="Proteomes" id="UP000068164"/>
    </source>
</evidence>